<name>A0A0D7W806_9FLAO</name>
<gene>
    <name evidence="2" type="ORF">PW52_11445</name>
</gene>
<evidence type="ECO:0008006" key="4">
    <source>
        <dbReference type="Google" id="ProtNLM"/>
    </source>
</evidence>
<sequence length="139" mass="15825">MKKIIYLLFVLIAFTNCKNDTKTKPEDVPVATDTSSEPTEKQSDGLTLLKGEFVYFGDAAVLQTHNEIYGVYVTDKMLELDAKAKQYKRQPTDMVDVIIRGKITNKKDDKILWENKVEIVEIINVSKPKESSNVVKLEQ</sequence>
<dbReference type="EMBL" id="JTDW01000007">
    <property type="protein sequence ID" value="KJD35275.1"/>
    <property type="molecule type" value="Genomic_DNA"/>
</dbReference>
<evidence type="ECO:0000256" key="1">
    <source>
        <dbReference type="SAM" id="MobiDB-lite"/>
    </source>
</evidence>
<accession>A0A0D7W806</accession>
<protein>
    <recommendedName>
        <fullName evidence="4">NlpE C-terminal OB domain-containing protein</fullName>
    </recommendedName>
</protein>
<organism evidence="2 3">
    <name type="scientific">Neotamlana sedimentorum</name>
    <dbReference type="NCBI Taxonomy" id="1435349"/>
    <lineage>
        <taxon>Bacteria</taxon>
        <taxon>Pseudomonadati</taxon>
        <taxon>Bacteroidota</taxon>
        <taxon>Flavobacteriia</taxon>
        <taxon>Flavobacteriales</taxon>
        <taxon>Flavobacteriaceae</taxon>
        <taxon>Neotamlana</taxon>
    </lineage>
</organism>
<reference evidence="2 3" key="1">
    <citation type="submission" date="2014-11" db="EMBL/GenBank/DDBJ databases">
        <title>Tamlana sedimentorum sp. nov., isolated from shallow sand sediments of the Sea of Japan.</title>
        <authorList>
            <person name="Romanenko L.A."/>
        </authorList>
    </citation>
    <scope>NUCLEOTIDE SEQUENCE [LARGE SCALE GENOMIC DNA]</scope>
    <source>
        <strain evidence="2 3">JCM 19808</strain>
    </source>
</reference>
<dbReference type="OrthoDB" id="1143948at2"/>
<comment type="caution">
    <text evidence="2">The sequence shown here is derived from an EMBL/GenBank/DDBJ whole genome shotgun (WGS) entry which is preliminary data.</text>
</comment>
<dbReference type="Proteomes" id="UP000032578">
    <property type="component" value="Unassembled WGS sequence"/>
</dbReference>
<dbReference type="AlphaFoldDB" id="A0A0D7W806"/>
<dbReference type="RefSeq" id="WP_044633077.1">
    <property type="nucleotide sequence ID" value="NZ_JTDW01000007.1"/>
</dbReference>
<evidence type="ECO:0000313" key="3">
    <source>
        <dbReference type="Proteomes" id="UP000032578"/>
    </source>
</evidence>
<feature type="region of interest" description="Disordered" evidence="1">
    <location>
        <begin position="23"/>
        <end position="42"/>
    </location>
</feature>
<keyword evidence="3" id="KW-1185">Reference proteome</keyword>
<evidence type="ECO:0000313" key="2">
    <source>
        <dbReference type="EMBL" id="KJD35275.1"/>
    </source>
</evidence>
<dbReference type="STRING" id="1435349.PW52_11445"/>
<proteinExistence type="predicted"/>
<dbReference type="PATRIC" id="fig|1435349.4.peg.3281"/>